<accession>A0ACB8N065</accession>
<evidence type="ECO:0000313" key="1">
    <source>
        <dbReference type="EMBL" id="KAH9791355.1"/>
    </source>
</evidence>
<evidence type="ECO:0000313" key="2">
    <source>
        <dbReference type="Proteomes" id="UP000829398"/>
    </source>
</evidence>
<dbReference type="Proteomes" id="UP000829398">
    <property type="component" value="Chromosome 2"/>
</dbReference>
<name>A0ACB8N065_CITSI</name>
<protein>
    <submittedName>
        <fullName evidence="1">Uncharacterized protein</fullName>
    </submittedName>
</protein>
<proteinExistence type="predicted"/>
<sequence length="360" mass="41262">MENVTDTVEISSDDNKSNESGTQAFQKCSSFDLNEEAAMDDDENDNITNVPYNGGTSIISTNTTMEGKEIITMARQYVRSKMPRLRWTQDLHLAFVHAVERLGGQERATPKSVLQLMNVKGLSIAHVKSHLQMYRSKKLDASGQVLSNRIMQEGHDILEMYRKFNQHGRFRMDNRNYMSSPLLEQPCDFKPYSSRYHPWAPVGHCTRYNPIIFQNEKKCFPYETIGNQGKCRNNSLSISWINDQVQYSKFQTASMLEAQVLQGTEAGQHAQEMNSCKKLKRFKENDWSADLQLSLRHNNDDNCVGMNNNNQQQSTKEINTILSLSSWSSQLSHYSEVTEVKRSKLKQFSNAMSAKVVEEE</sequence>
<dbReference type="EMBL" id="CM039171">
    <property type="protein sequence ID" value="KAH9791355.1"/>
    <property type="molecule type" value="Genomic_DNA"/>
</dbReference>
<gene>
    <name evidence="1" type="ORF">KPL71_003729</name>
</gene>
<keyword evidence="2" id="KW-1185">Reference proteome</keyword>
<reference evidence="2" key="1">
    <citation type="journal article" date="2023" name="Hortic. Res.">
        <title>A chromosome-level phased genome enabling allele-level studies in sweet orange: a case study on citrus Huanglongbing tolerance.</title>
        <authorList>
            <person name="Wu B."/>
            <person name="Yu Q."/>
            <person name="Deng Z."/>
            <person name="Duan Y."/>
            <person name="Luo F."/>
            <person name="Gmitter F. Jr."/>
        </authorList>
    </citation>
    <scope>NUCLEOTIDE SEQUENCE [LARGE SCALE GENOMIC DNA]</scope>
    <source>
        <strain evidence="2">cv. Valencia</strain>
    </source>
</reference>
<organism evidence="1 2">
    <name type="scientific">Citrus sinensis</name>
    <name type="common">Sweet orange</name>
    <name type="synonym">Citrus aurantium var. sinensis</name>
    <dbReference type="NCBI Taxonomy" id="2711"/>
    <lineage>
        <taxon>Eukaryota</taxon>
        <taxon>Viridiplantae</taxon>
        <taxon>Streptophyta</taxon>
        <taxon>Embryophyta</taxon>
        <taxon>Tracheophyta</taxon>
        <taxon>Spermatophyta</taxon>
        <taxon>Magnoliopsida</taxon>
        <taxon>eudicotyledons</taxon>
        <taxon>Gunneridae</taxon>
        <taxon>Pentapetalae</taxon>
        <taxon>rosids</taxon>
        <taxon>malvids</taxon>
        <taxon>Sapindales</taxon>
        <taxon>Rutaceae</taxon>
        <taxon>Aurantioideae</taxon>
        <taxon>Citrus</taxon>
    </lineage>
</organism>
<comment type="caution">
    <text evidence="1">The sequence shown here is derived from an EMBL/GenBank/DDBJ whole genome shotgun (WGS) entry which is preliminary data.</text>
</comment>